<sequence length="70" mass="8173">MEFELSPSPRHQPERRWSIFLLDHEESHASPRRSVSPSPEIVYTVIVLFLNGVLQTSEWVGGRHFELTEQ</sequence>
<reference evidence="1" key="2">
    <citation type="submission" date="2022-06" db="UniProtKB">
        <authorList>
            <consortium name="EnsemblMetazoa"/>
        </authorList>
    </citation>
    <scope>IDENTIFICATION</scope>
    <source>
        <strain evidence="1">DF5081</strain>
    </source>
</reference>
<dbReference type="EnsemblMetazoa" id="CJA25126.1">
    <property type="protein sequence ID" value="CJA25126.1"/>
    <property type="gene ID" value="WBGene00180698"/>
</dbReference>
<organism evidence="1 2">
    <name type="scientific">Caenorhabditis japonica</name>
    <dbReference type="NCBI Taxonomy" id="281687"/>
    <lineage>
        <taxon>Eukaryota</taxon>
        <taxon>Metazoa</taxon>
        <taxon>Ecdysozoa</taxon>
        <taxon>Nematoda</taxon>
        <taxon>Chromadorea</taxon>
        <taxon>Rhabditida</taxon>
        <taxon>Rhabditina</taxon>
        <taxon>Rhabditomorpha</taxon>
        <taxon>Rhabditoidea</taxon>
        <taxon>Rhabditidae</taxon>
        <taxon>Peloderinae</taxon>
        <taxon>Caenorhabditis</taxon>
    </lineage>
</organism>
<accession>A0A8R1I8B3</accession>
<proteinExistence type="predicted"/>
<dbReference type="Proteomes" id="UP000005237">
    <property type="component" value="Unassembled WGS sequence"/>
</dbReference>
<reference evidence="2" key="1">
    <citation type="submission" date="2010-08" db="EMBL/GenBank/DDBJ databases">
        <authorList>
            <consortium name="Caenorhabditis japonica Sequencing Consortium"/>
            <person name="Wilson R.K."/>
        </authorList>
    </citation>
    <scope>NUCLEOTIDE SEQUENCE [LARGE SCALE GENOMIC DNA]</scope>
    <source>
        <strain evidence="2">DF5081</strain>
    </source>
</reference>
<dbReference type="AlphaFoldDB" id="A0A8R1I8B3"/>
<keyword evidence="2" id="KW-1185">Reference proteome</keyword>
<name>A0A8R1I8B3_CAEJA</name>
<evidence type="ECO:0000313" key="2">
    <source>
        <dbReference type="Proteomes" id="UP000005237"/>
    </source>
</evidence>
<evidence type="ECO:0000313" key="1">
    <source>
        <dbReference type="EnsemblMetazoa" id="CJA25126.1"/>
    </source>
</evidence>
<protein>
    <submittedName>
        <fullName evidence="1">Uncharacterized protein</fullName>
    </submittedName>
</protein>